<name>A0AAN8MXM8_9PEZI</name>
<dbReference type="Gene3D" id="3.40.50.1820">
    <property type="entry name" value="alpha/beta hydrolase"/>
    <property type="match status" value="1"/>
</dbReference>
<sequence>MPEDWIRHESKHRLARGGTPSTKFQSLDPEHFNMSKVRKRQNAKISKAEEPIGASENNNVGSTEPVSSDVGQPEQPSGTPNGNEEEEYEAAGLSDVVKYGKDKVKNSVNKHRKHSHHTIVFIIGGFVGVLVAIFFLKQQDIVQLPDFNLETFTDVLPIAILNEARDISNRQKDTVNYDSFAIGLRMKEEGLESHFPVVMVPGVISTGLESWGTSAKSLPYFRKRLWGSFTMMRTLMLDKALWKEHIMLNKTTGLDPDGIKLRAAQGFDATDFFVTGYWIWSKILENLATLGYDPTTSYTASYDWRLSYINLEKRDQYFTRLKTHIEIAKRVHGRKCILISHSMGSQVVFFFLKWVEAMGEGNGNGGKSWVEDHIDSFINISGSMLGAVKGITAVLSGEMRDTVQLNQFAVYGLEKFFSKEERAEILRSMPGISSMIPKGGDVIWGNLTWAPDDQENQTTSYGNFLKFKPVNETTKFTRNMTVTGAINHLLQTSEPWFRDQILGSYSHGVAWSVPEAKENEADPKKWINPLEVPLPYAPSMKIYCFYGVGKGTERSYYYAQNPINDSFIRTVIDHTVNIPEEETDHGVMTGEGDGTVPLLSMGFMCSKGWKMKRFNPARIPIKTFEMLHEPQTFDMRGGPNTADHVDILGRQQLNELILRVAAGKGDSIPEKKISKIDLYTSRVDLGGMEE</sequence>
<dbReference type="GO" id="GO:0006629">
    <property type="term" value="P:lipid metabolic process"/>
    <property type="evidence" value="ECO:0007669"/>
    <property type="project" value="InterPro"/>
</dbReference>
<feature type="compositionally biased region" description="Polar residues" evidence="1">
    <location>
        <begin position="55"/>
        <end position="82"/>
    </location>
</feature>
<evidence type="ECO:0000256" key="2">
    <source>
        <dbReference type="SAM" id="Phobius"/>
    </source>
</evidence>
<evidence type="ECO:0000313" key="4">
    <source>
        <dbReference type="Proteomes" id="UP001307849"/>
    </source>
</evidence>
<dbReference type="InterPro" id="IPR029058">
    <property type="entry name" value="AB_hydrolase_fold"/>
</dbReference>
<keyword evidence="2" id="KW-0472">Membrane</keyword>
<dbReference type="SUPFAM" id="SSF53474">
    <property type="entry name" value="alpha/beta-Hydrolases"/>
    <property type="match status" value="1"/>
</dbReference>
<feature type="transmembrane region" description="Helical" evidence="2">
    <location>
        <begin position="119"/>
        <end position="136"/>
    </location>
</feature>
<keyword evidence="4" id="KW-1185">Reference proteome</keyword>
<evidence type="ECO:0008006" key="5">
    <source>
        <dbReference type="Google" id="ProtNLM"/>
    </source>
</evidence>
<reference evidence="3 4" key="1">
    <citation type="submission" date="2019-10" db="EMBL/GenBank/DDBJ databases">
        <authorList>
            <person name="Palmer J.M."/>
        </authorList>
    </citation>
    <scope>NUCLEOTIDE SEQUENCE [LARGE SCALE GENOMIC DNA]</scope>
    <source>
        <strain evidence="3 4">TWF506</strain>
    </source>
</reference>
<comment type="caution">
    <text evidence="3">The sequence shown here is derived from an EMBL/GenBank/DDBJ whole genome shotgun (WGS) entry which is preliminary data.</text>
</comment>
<evidence type="ECO:0000256" key="1">
    <source>
        <dbReference type="SAM" id="MobiDB-lite"/>
    </source>
</evidence>
<dbReference type="GO" id="GO:0008374">
    <property type="term" value="F:O-acyltransferase activity"/>
    <property type="evidence" value="ECO:0007669"/>
    <property type="project" value="InterPro"/>
</dbReference>
<keyword evidence="2" id="KW-0812">Transmembrane</keyword>
<dbReference type="Proteomes" id="UP001307849">
    <property type="component" value="Unassembled WGS sequence"/>
</dbReference>
<proteinExistence type="predicted"/>
<dbReference type="AlphaFoldDB" id="A0AAN8MXM8"/>
<evidence type="ECO:0000313" key="3">
    <source>
        <dbReference type="EMBL" id="KAK6500652.1"/>
    </source>
</evidence>
<dbReference type="InterPro" id="IPR003386">
    <property type="entry name" value="LACT/PDAT_acylTrfase"/>
</dbReference>
<dbReference type="PANTHER" id="PTHR11440">
    <property type="entry name" value="LECITHIN-CHOLESTEROL ACYLTRANSFERASE-RELATED"/>
    <property type="match status" value="1"/>
</dbReference>
<protein>
    <recommendedName>
        <fullName evidence="5">Phospholipid:diacylglycerol acyltransferase</fullName>
    </recommendedName>
</protein>
<organism evidence="3 4">
    <name type="scientific">Arthrobotrys conoides</name>
    <dbReference type="NCBI Taxonomy" id="74498"/>
    <lineage>
        <taxon>Eukaryota</taxon>
        <taxon>Fungi</taxon>
        <taxon>Dikarya</taxon>
        <taxon>Ascomycota</taxon>
        <taxon>Pezizomycotina</taxon>
        <taxon>Orbiliomycetes</taxon>
        <taxon>Orbiliales</taxon>
        <taxon>Orbiliaceae</taxon>
        <taxon>Arthrobotrys</taxon>
    </lineage>
</organism>
<accession>A0AAN8MXM8</accession>
<dbReference type="Pfam" id="PF02450">
    <property type="entry name" value="LCAT"/>
    <property type="match status" value="1"/>
</dbReference>
<feature type="region of interest" description="Disordered" evidence="1">
    <location>
        <begin position="1"/>
        <end position="89"/>
    </location>
</feature>
<gene>
    <name evidence="3" type="ORF">TWF506_003416</name>
</gene>
<keyword evidence="2" id="KW-1133">Transmembrane helix</keyword>
<dbReference type="EMBL" id="JAVHJM010000012">
    <property type="protein sequence ID" value="KAK6500652.1"/>
    <property type="molecule type" value="Genomic_DNA"/>
</dbReference>